<dbReference type="InterPro" id="IPR050721">
    <property type="entry name" value="Trk_Ktr_HKT_K-transport"/>
</dbReference>
<sequence>MIKKIAVIGLGQFGMAIAKTLSKKGAEVLAIDRDEAIIEEVAEKVDMAVAMDATDKKTLLSQGILDFDAVVVAIGEDFEQLLLCTTVLMDIGVKRVMARARGKNQRIILTKLGVKEILSPEDEVGMNVAERLINPSILSYLDLPDEYCVMEVSAPPDIIGRSLADIDLRRRYDLNLVTIKRVNEVVGEEGTIQERHIYGIPKGESIIRENDTLIIFGKRKKVERFIEINQ</sequence>
<dbReference type="PROSITE" id="PS51202">
    <property type="entry name" value="RCK_C"/>
    <property type="match status" value="1"/>
</dbReference>
<dbReference type="OrthoDB" id="9776294at2"/>
<accession>A0A1I1XJH7</accession>
<gene>
    <name evidence="3" type="ORF">SAMN05444380_10666</name>
</gene>
<dbReference type="RefSeq" id="WP_029626708.1">
    <property type="nucleotide sequence ID" value="NZ_AFSL01000087.1"/>
</dbReference>
<dbReference type="InterPro" id="IPR036291">
    <property type="entry name" value="NAD(P)-bd_dom_sf"/>
</dbReference>
<evidence type="ECO:0000259" key="1">
    <source>
        <dbReference type="PROSITE" id="PS51201"/>
    </source>
</evidence>
<dbReference type="Gene3D" id="3.30.70.1450">
    <property type="entry name" value="Regulator of K+ conductance, C-terminal domain"/>
    <property type="match status" value="1"/>
</dbReference>
<dbReference type="GO" id="GO:0006813">
    <property type="term" value="P:potassium ion transport"/>
    <property type="evidence" value="ECO:0007669"/>
    <property type="project" value="InterPro"/>
</dbReference>
<feature type="domain" description="RCK N-terminal" evidence="1">
    <location>
        <begin position="2"/>
        <end position="124"/>
    </location>
</feature>
<proteinExistence type="predicted"/>
<dbReference type="Pfam" id="PF02254">
    <property type="entry name" value="TrkA_N"/>
    <property type="match status" value="1"/>
</dbReference>
<dbReference type="InterPro" id="IPR036721">
    <property type="entry name" value="RCK_C_sf"/>
</dbReference>
<evidence type="ECO:0000313" key="4">
    <source>
        <dbReference type="Proteomes" id="UP000181976"/>
    </source>
</evidence>
<organism evidence="3 4">
    <name type="scientific">Thermophagus xiamenensis</name>
    <dbReference type="NCBI Taxonomy" id="385682"/>
    <lineage>
        <taxon>Bacteria</taxon>
        <taxon>Pseudomonadati</taxon>
        <taxon>Bacteroidota</taxon>
        <taxon>Bacteroidia</taxon>
        <taxon>Marinilabiliales</taxon>
        <taxon>Marinilabiliaceae</taxon>
        <taxon>Thermophagus</taxon>
    </lineage>
</organism>
<dbReference type="Pfam" id="PF02080">
    <property type="entry name" value="TrkA_C"/>
    <property type="match status" value="1"/>
</dbReference>
<dbReference type="PANTHER" id="PTHR43833">
    <property type="entry name" value="POTASSIUM CHANNEL PROTEIN 2-RELATED-RELATED"/>
    <property type="match status" value="1"/>
</dbReference>
<dbReference type="PANTHER" id="PTHR43833:SF7">
    <property type="entry name" value="KTR SYSTEM POTASSIUM UPTAKE PROTEIN C"/>
    <property type="match status" value="1"/>
</dbReference>
<dbReference type="PROSITE" id="PS51201">
    <property type="entry name" value="RCK_N"/>
    <property type="match status" value="1"/>
</dbReference>
<dbReference type="EMBL" id="FONA01000006">
    <property type="protein sequence ID" value="SFE07525.1"/>
    <property type="molecule type" value="Genomic_DNA"/>
</dbReference>
<dbReference type="InterPro" id="IPR003148">
    <property type="entry name" value="RCK_N"/>
</dbReference>
<dbReference type="Proteomes" id="UP000181976">
    <property type="component" value="Unassembled WGS sequence"/>
</dbReference>
<protein>
    <submittedName>
        <fullName evidence="3">Trk system potassium uptake protein TrkA</fullName>
    </submittedName>
</protein>
<dbReference type="SUPFAM" id="SSF51735">
    <property type="entry name" value="NAD(P)-binding Rossmann-fold domains"/>
    <property type="match status" value="1"/>
</dbReference>
<dbReference type="eggNOG" id="COG0569">
    <property type="taxonomic scope" value="Bacteria"/>
</dbReference>
<feature type="domain" description="RCK C-terminal" evidence="2">
    <location>
        <begin position="135"/>
        <end position="230"/>
    </location>
</feature>
<dbReference type="GO" id="GO:0008324">
    <property type="term" value="F:monoatomic cation transmembrane transporter activity"/>
    <property type="evidence" value="ECO:0007669"/>
    <property type="project" value="InterPro"/>
</dbReference>
<dbReference type="InParanoid" id="A0A1I1XJH7"/>
<dbReference type="Gene3D" id="3.40.50.720">
    <property type="entry name" value="NAD(P)-binding Rossmann-like Domain"/>
    <property type="match status" value="1"/>
</dbReference>
<dbReference type="SUPFAM" id="SSF116726">
    <property type="entry name" value="TrkA C-terminal domain-like"/>
    <property type="match status" value="1"/>
</dbReference>
<dbReference type="STRING" id="385682.SAMN05444380_10666"/>
<dbReference type="AlphaFoldDB" id="A0A1I1XJH7"/>
<evidence type="ECO:0000313" key="3">
    <source>
        <dbReference type="EMBL" id="SFE07525.1"/>
    </source>
</evidence>
<evidence type="ECO:0000259" key="2">
    <source>
        <dbReference type="PROSITE" id="PS51202"/>
    </source>
</evidence>
<name>A0A1I1XJH7_9BACT</name>
<keyword evidence="4" id="KW-1185">Reference proteome</keyword>
<dbReference type="InterPro" id="IPR006037">
    <property type="entry name" value="RCK_C"/>
</dbReference>
<reference evidence="3 4" key="1">
    <citation type="submission" date="2016-10" db="EMBL/GenBank/DDBJ databases">
        <authorList>
            <person name="de Groot N.N."/>
        </authorList>
    </citation>
    <scope>NUCLEOTIDE SEQUENCE [LARGE SCALE GENOMIC DNA]</scope>
    <source>
        <strain evidence="3 4">DSM 19012</strain>
    </source>
</reference>